<sequence>MNNDSSDVVSPPNFSANNFIMVTGSRELGLILGQSRHIFDSKTGNHVGQIKDWHASYSISPVTAKQLLKALDDAIKNYEDNFGAIQEDKLERKKSQESGETEAV</sequence>
<gene>
    <name evidence="1" type="ORF">SAMN05216412_11363</name>
</gene>
<reference evidence="1 2" key="1">
    <citation type="submission" date="2016-10" db="EMBL/GenBank/DDBJ databases">
        <authorList>
            <person name="de Groot N.N."/>
        </authorList>
    </citation>
    <scope>NUCLEOTIDE SEQUENCE [LARGE SCALE GENOMIC DNA]</scope>
    <source>
        <strain evidence="1 2">Nl7</strain>
    </source>
</reference>
<dbReference type="Proteomes" id="UP000183339">
    <property type="component" value="Unassembled WGS sequence"/>
</dbReference>
<dbReference type="InterPro" id="IPR021857">
    <property type="entry name" value="DUF3467"/>
</dbReference>
<dbReference type="EMBL" id="FOHI01000013">
    <property type="protein sequence ID" value="SET70529.1"/>
    <property type="molecule type" value="Genomic_DNA"/>
</dbReference>
<evidence type="ECO:0008006" key="3">
    <source>
        <dbReference type="Google" id="ProtNLM"/>
    </source>
</evidence>
<dbReference type="RefSeq" id="WP_074709344.1">
    <property type="nucleotide sequence ID" value="NZ_FOHI01000013.1"/>
</dbReference>
<proteinExistence type="predicted"/>
<evidence type="ECO:0000313" key="1">
    <source>
        <dbReference type="EMBL" id="SET70529.1"/>
    </source>
</evidence>
<accession>A0A1I0GHB5</accession>
<evidence type="ECO:0000313" key="2">
    <source>
        <dbReference type="Proteomes" id="UP000183339"/>
    </source>
</evidence>
<protein>
    <recommendedName>
        <fullName evidence="3">DUF3467 domain-containing protein</fullName>
    </recommendedName>
</protein>
<dbReference type="Pfam" id="PF11950">
    <property type="entry name" value="DUF3467"/>
    <property type="match status" value="1"/>
</dbReference>
<organism evidence="1 2">
    <name type="scientific">Nitrosospira multiformis</name>
    <dbReference type="NCBI Taxonomy" id="1231"/>
    <lineage>
        <taxon>Bacteria</taxon>
        <taxon>Pseudomonadati</taxon>
        <taxon>Pseudomonadota</taxon>
        <taxon>Betaproteobacteria</taxon>
        <taxon>Nitrosomonadales</taxon>
        <taxon>Nitrosomonadaceae</taxon>
        <taxon>Nitrosospira</taxon>
    </lineage>
</organism>
<name>A0A1I0GHB5_9PROT</name>
<dbReference type="AlphaFoldDB" id="A0A1I0GHB5"/>